<feature type="domain" description="Carrier" evidence="4">
    <location>
        <begin position="2493"/>
        <end position="2570"/>
    </location>
</feature>
<gene>
    <name evidence="5" type="ORF">IX38_10120</name>
</gene>
<dbReference type="FunFam" id="2.30.38.10:FF:000001">
    <property type="entry name" value="Non-ribosomal peptide synthetase PvdI"/>
    <property type="match status" value="1"/>
</dbReference>
<dbReference type="PROSITE" id="PS50075">
    <property type="entry name" value="CARRIER"/>
    <property type="match status" value="3"/>
</dbReference>
<dbReference type="Proteomes" id="UP000028703">
    <property type="component" value="Unassembled WGS sequence"/>
</dbReference>
<dbReference type="Gene3D" id="3.40.50.1820">
    <property type="entry name" value="alpha/beta hydrolase"/>
    <property type="match status" value="1"/>
</dbReference>
<dbReference type="InterPro" id="IPR029058">
    <property type="entry name" value="AB_hydrolase_fold"/>
</dbReference>
<accession>A0A085ZH49</accession>
<proteinExistence type="predicted"/>
<dbReference type="RefSeq" id="WP_034704260.1">
    <property type="nucleotide sequence ID" value="NZ_JPRO01000007.1"/>
</dbReference>
<dbReference type="PROSITE" id="PS00455">
    <property type="entry name" value="AMP_BINDING"/>
    <property type="match status" value="3"/>
</dbReference>
<dbReference type="Gene3D" id="3.30.300.30">
    <property type="match status" value="3"/>
</dbReference>
<evidence type="ECO:0000256" key="2">
    <source>
        <dbReference type="ARBA" id="ARBA00022450"/>
    </source>
</evidence>
<evidence type="ECO:0000259" key="4">
    <source>
        <dbReference type="PROSITE" id="PS50075"/>
    </source>
</evidence>
<dbReference type="GO" id="GO:0005737">
    <property type="term" value="C:cytoplasm"/>
    <property type="evidence" value="ECO:0007669"/>
    <property type="project" value="TreeGrafter"/>
</dbReference>
<dbReference type="InterPro" id="IPR001242">
    <property type="entry name" value="Condensation_dom"/>
</dbReference>
<dbReference type="PANTHER" id="PTHR45527:SF1">
    <property type="entry name" value="FATTY ACID SYNTHASE"/>
    <property type="match status" value="1"/>
</dbReference>
<dbReference type="SUPFAM" id="SSF56801">
    <property type="entry name" value="Acetyl-CoA synthetase-like"/>
    <property type="match status" value="3"/>
</dbReference>
<dbReference type="GO" id="GO:0031177">
    <property type="term" value="F:phosphopantetheine binding"/>
    <property type="evidence" value="ECO:0007669"/>
    <property type="project" value="InterPro"/>
</dbReference>
<dbReference type="InterPro" id="IPR000873">
    <property type="entry name" value="AMP-dep_synth/lig_dom"/>
</dbReference>
<dbReference type="GO" id="GO:0044550">
    <property type="term" value="P:secondary metabolite biosynthetic process"/>
    <property type="evidence" value="ECO:0007669"/>
    <property type="project" value="TreeGrafter"/>
</dbReference>
<dbReference type="PROSITE" id="PS00012">
    <property type="entry name" value="PHOSPHOPANTETHEINE"/>
    <property type="match status" value="2"/>
</dbReference>
<evidence type="ECO:0000313" key="5">
    <source>
        <dbReference type="EMBL" id="KFF03763.1"/>
    </source>
</evidence>
<dbReference type="Gene3D" id="3.40.50.980">
    <property type="match status" value="6"/>
</dbReference>
<dbReference type="Gene3D" id="2.30.38.10">
    <property type="entry name" value="Luciferase, Domain 3"/>
    <property type="match status" value="3"/>
</dbReference>
<dbReference type="NCBIfam" id="TIGR01733">
    <property type="entry name" value="AA-adenyl-dom"/>
    <property type="match status" value="3"/>
</dbReference>
<dbReference type="InterPro" id="IPR006162">
    <property type="entry name" value="Ppantetheine_attach_site"/>
</dbReference>
<dbReference type="SUPFAM" id="SSF47336">
    <property type="entry name" value="ACP-like"/>
    <property type="match status" value="3"/>
</dbReference>
<dbReference type="NCBIfam" id="NF003417">
    <property type="entry name" value="PRK04813.1"/>
    <property type="match status" value="3"/>
</dbReference>
<dbReference type="InterPro" id="IPR045851">
    <property type="entry name" value="AMP-bd_C_sf"/>
</dbReference>
<evidence type="ECO:0000313" key="6">
    <source>
        <dbReference type="Proteomes" id="UP000028703"/>
    </source>
</evidence>
<dbReference type="SUPFAM" id="SSF53474">
    <property type="entry name" value="alpha/beta-Hydrolases"/>
    <property type="match status" value="1"/>
</dbReference>
<dbReference type="Pfam" id="PF00550">
    <property type="entry name" value="PP-binding"/>
    <property type="match status" value="3"/>
</dbReference>
<dbReference type="PANTHER" id="PTHR45527">
    <property type="entry name" value="NONRIBOSOMAL PEPTIDE SYNTHETASE"/>
    <property type="match status" value="1"/>
</dbReference>
<reference evidence="5 6" key="1">
    <citation type="submission" date="2014-07" db="EMBL/GenBank/DDBJ databases">
        <title>Genome of Chryseobacterium luteum DSM 18605.</title>
        <authorList>
            <person name="Stropko S.J."/>
            <person name="Pipes S.E."/>
            <person name="Newman J.D."/>
        </authorList>
    </citation>
    <scope>NUCLEOTIDE SEQUENCE [LARGE SCALE GENOMIC DNA]</scope>
    <source>
        <strain evidence="5 6">DSM 18605</strain>
    </source>
</reference>
<dbReference type="Gene3D" id="3.30.559.30">
    <property type="entry name" value="Nonribosomal peptide synthetase, condensation domain"/>
    <property type="match status" value="4"/>
</dbReference>
<feature type="domain" description="Carrier" evidence="4">
    <location>
        <begin position="966"/>
        <end position="1044"/>
    </location>
</feature>
<dbReference type="Pfam" id="PF00668">
    <property type="entry name" value="Condensation"/>
    <property type="match status" value="4"/>
</dbReference>
<comment type="caution">
    <text evidence="5">The sequence shown here is derived from an EMBL/GenBank/DDBJ whole genome shotgun (WGS) entry which is preliminary data.</text>
</comment>
<keyword evidence="2" id="KW-0596">Phosphopantetheine</keyword>
<comment type="cofactor">
    <cofactor evidence="1">
        <name>pantetheine 4'-phosphate</name>
        <dbReference type="ChEBI" id="CHEBI:47942"/>
    </cofactor>
</comment>
<dbReference type="CDD" id="cd05930">
    <property type="entry name" value="A_NRPS"/>
    <property type="match status" value="3"/>
</dbReference>
<dbReference type="GO" id="GO:0043041">
    <property type="term" value="P:amino acid activation for nonribosomal peptide biosynthetic process"/>
    <property type="evidence" value="ECO:0007669"/>
    <property type="project" value="TreeGrafter"/>
</dbReference>
<evidence type="ECO:0000256" key="1">
    <source>
        <dbReference type="ARBA" id="ARBA00001957"/>
    </source>
</evidence>
<organism evidence="5 6">
    <name type="scientific">Chryseobacterium luteum</name>
    <dbReference type="NCBI Taxonomy" id="421531"/>
    <lineage>
        <taxon>Bacteria</taxon>
        <taxon>Pseudomonadati</taxon>
        <taxon>Bacteroidota</taxon>
        <taxon>Flavobacteriia</taxon>
        <taxon>Flavobacteriales</taxon>
        <taxon>Weeksellaceae</taxon>
        <taxon>Chryseobacterium group</taxon>
        <taxon>Chryseobacterium</taxon>
    </lineage>
</organism>
<dbReference type="OrthoDB" id="5298966at2"/>
<keyword evidence="6" id="KW-1185">Reference proteome</keyword>
<dbReference type="Gene3D" id="1.10.1200.10">
    <property type="entry name" value="ACP-like"/>
    <property type="match status" value="2"/>
</dbReference>
<dbReference type="InterPro" id="IPR020806">
    <property type="entry name" value="PKS_PP-bd"/>
</dbReference>
<dbReference type="Pfam" id="PF00975">
    <property type="entry name" value="Thioesterase"/>
    <property type="match status" value="1"/>
</dbReference>
<dbReference type="InterPro" id="IPR009081">
    <property type="entry name" value="PP-bd_ACP"/>
</dbReference>
<dbReference type="STRING" id="421531.IX38_10120"/>
<sequence>MLKLTPYQSIFFYEWIIDPLNTNYNIVVDNTVVGDFDLVKNEKSILNMLNNILVFKSNIADGNSTPQWKVRPLSESSVRYFSEEISDEEIYSLISEPFDLANDNLMRQYIIKEKEHQYRIIFVLSHIIIDGISTPEFYKTWADHYNNGFNEKQLSIEEQIEKHNNLTDTFEVLLEKNKVEMHSFWEKHMKDVVGIDFSFLKKQVASTEDKSTLRFVSEHMFSYNSDVLTKVKSLRHNYRITPYIFGQIVLACLLHKITRQKVLGISYPVAILEGKELLYGAHVNTLVIDYRFNETTTVKNLIEDVLLFFNDLKKTKSKYLPVNEIVKYADNVKILDIAFSQTFQRDYFEKMNGLELAKINHQFQIDLVGTLLIEQEEYDNNLNFRIRYDKDILDETLVHNFSNLYRKLFLDILDDLTNQNDHITIDSYRLLDDQQYNKIVYKWNSTESIAAIDSNLKDLFEKQAYLTPDNLALVYGEVSLTYHELNSRANQLAHYLLSKYEISPNDLIAICQSRSEYLPISILGVLKTGAAYVPMDPGSPRERLIFMLEDTNACVLLTDHINHNELKLLISNLPTNAEDVSQTAIKEFSEENTQVGIGAEDLAYIIYTSGTTGLPKGVMIEHKSVVDLSNGVQYINNKHKILIGRDLEYKKCLWYSNIVFDAHVYDIYPALLNGDCVHMVDDEKRHDFQKLSSYTKENKIDIGLIPPVLLDKKNPITINALMVGGESTSLDVMKAHLLQGMSVVNLYGPTEITAISSSHLFKLGDSNTNIGRPLPNTTYYVLDENLQVLPVGAVGELHIGGVGVSRGYLNNPDLTAEKFIANPFQTIEEKQRHYNGRIYKTGDLVRYLSNGEVEYIGRKDFQIKIRGFRVELGEIERVLSGYRDINQVIVLAKTNTNGMKYLAAYYSAGTVYESFDLIEYLGEHLPDYMIPSVFTQIDSFSMTSNGKLDLKALPEPVFGDSNVYIAPNSELESELCEIYADILGLPLAGVGVEDNFFQLGGDSITAIQLVNKIRQNFDIGVINVKDIFKSNTVRLLSVRIAESRWEEKEKIGIDEQGNLEGKVNLLPIQKWFFDAVNKNILPDYNHWNHSFMLYIPELDTDVLQESVEHLADYHDAFRLLFRKNINGGYEQFYQKKLSDVKVDSLNINDLPDLDHLNAILTGWQNNFDIFSGPLFHIGYIDGYSDGSARIHVAAHHLIIDAVSWRIIQDDLQRIYTALLNKKQNEVNHSANTTEISNILKRKGTSYRQWVDIIHNYKNNNQDEQDYWKDIIREIPIYNSSLSSLKSEECHYIKSELDDSYTKKILRESNIKYNTQANDLLIATLASTLQDLIGGECQYITLEGHGREQLDDSIDLNGTMGWFTSLYPVKITIPADHSIGSLISDVKDTLRHIPNQGIGYGAIHGYTSIELPAVAFNYLGQYDTSNSANWSFVNEDTGTSVSSENKEHNMLTINCGIMNGKLIFSVAGQLPEQVLFQFTEDYKAKLIKIINNLNDQSSRNYLTLSDINYIISKKYLENIQKNAEVEGIYLANSLQQGFIYHGLNQGKSDESYRTQLFWNYHHSIDVEKLRMAWTLAQQKFSVLRLRFAWEEELVQIIDKDGALDWRYTDISNESEEEQQLIFDALCEKDRKEPYDFTKSGLFRVYLVKRSNNVYNCIFNNHHSIMDGWSNPILLQTIHEFYVKLLNNEAIHLKRDEIYSSTQMYLQDTNLEHLEYFNDSLNRIEEHEDLSGLLTVEKRNVNIADYKHIRNKAEQKITVSGSRYTDLKKLCSSNNITVNAFLQYCWHRQISIYSANKTTVLGMVVSGRDIPVENIENAVGLYINTLPVIVEHTDDSLINILKTLQNDINEISSKSNTNLAKLQKGGNRLFNSLFAFENYPIPKNTNGEIEISFIGANENLDYPLVVAVFDIDHELIFRLSYAGELFDASIINEMLNGVATTIDQFISDPSIKTPDMEYISDEVRQKEIVYDWNSADEIIPAASTLKEMFEAQVLRTPDNEAFACSGLSLTYQELNSQANQLAHYLLSKYHITADDLIAVCQTRSEYLIISILAILKTGAAYVPMDTDAPKERLRFMLDDTKSQILLTDHASYEDLKQLTSDLSITVEDVNNTVITGFTKENTAVKVRPGDLAYIIYTSGTTGLPKGVMIEHKGVIELSNAMEFLNNKYKIAGGRNSGYKKCLWYSNIIFDAHVYDIFPALLHGDSVYMVENSTRHDFNKLNAFISEHKIDFGLIPPALLDRMNPMMLNALMVGGEATGWDVIEAHLLQGIPVVNLYGPTEITVASSYHLFKPGDSNTNIGRPLPNTTYYVLDENLHVLPVGAAGELHIGGAGVSRGYLNNSELTAEKFITNPFQTVAEAETNSNARLYKTGDLVRYLPNGEVEYIGRKDFQIKIRGFRVELGEIERILSGYKEIGKVLVLDRTHGNGMKFLVGYYSAPEVYEASELNKYLSTYLPDYMIPTVFIHVDRFPMTSSGKLDIKTLPQPVPGDSDVYVAPSSELEMQLCDIYADILGLPAKTISVEDNFFRLGGDSITAIKLHVRVSKAVSKNIDLPIILKFSNIKALSAFIENSSGEILEKIVPVEVKEEEQLLSFSQERLWFIETYEGGSNIYNIPLVFKLHEKVCKESLSSSIEKIIRRHEVLRSVIKTNNNGIGYQKVIGVEEITISTEIAEGDHHLSALIHNATHKTFHLSTEPPVHIQYYQLNDSTYISIVIHHIAFDGWSVDILMKELVHYYHYYESRKEGQFLISELPDPDIQYKDYALWQRNYLSGERLEKQMSYWEKELCDYETLNLPADKLRPKKVDYTGANVLFNIPVDLSNDLRQLSKNENVSLYSVLLSAYYLLLSGYSNQTDILIGTPVAGRSQHETNQLIGFFVNTLVLRGRIKSEESILNFIKRTGELVAAAQEHQDLPFEKLVQHLNLKQDQSRNPVFQILFTVQSFGKEKSKDLNDLLKIYAEEEFRPTIAQFDMAMMIDDSEESMKGMINYATALFEPQTMQNYIDTYLEILEQLVLKTKDRNALQEIKDIKYISKEKLDENISSYQGNSKAVPNKTLQTVFEEQVEKNPDGIAFVYKDISLTFKEINIKANKLAHFLISSLSVKPDDLVAICQDRSENMLISILGILKSGAAYVPIDPDIPGSRLQYIINDTNAKAILVNTAHKKKIKEILNEVSVPLIDLQITDADTYPETNPETETKPDNLAYVIYTSGTTGQPKGVMIEHKGVLNLVCSQEDIIEEVNTNGHPHKKNMLWYYNYIFDGHVYELYNSLLKGYTIYMVDEKMRVDYYLLSKYIEENNICTAVIPPVLLQTDHILKVRTLVVAGEVSNQEIINKYLEKGVQVINSYGPTECTVCSSQHLFNIGDSILNIGKPIANVTNYILNGHLQFLPVGAIGELYIGGAGVARGYLNNEELTSEKFIPNPHQTNHEKIKGHNGILYKTGDLVRYLENGDIEYIGRKDFQVKIRGYRIELGEIENVVSGYGDINQAVVVSNAHTNGMAYLLGYYVSNTDYSSSELKSYVGKHLPNYMIPYDFMKLNEIPMTVNGKLDKKRLPSPTFGEEEEKYASPENGVQRKLVEIYSEVLGRNPGTISITDDFFQIGGSSIIAIRLIMKINNHFKTNISVMDLFNAPSINSLSELVEENNNNYKPLVLLNRNPLKKMFMIHPAMADSDVYLNLAGKLKDTYKCYGVNSYNRANDRKIDRLTALSQYYLEQIKTVQNDGPYYLLGWSLGGRFTLEIAGQLEKAGVKDINVFLLDTWMINEGMGKNEEEKERTMIKMMDSFAIPSDDRDAVRNVLLVEDIISSQPISSILEYTNVILFRATADENTASLREIYPENNVESCIRDSNQMKIIDINCQHNDILNFDEDIADIIKSMEYAEL</sequence>
<dbReference type="FunFam" id="3.40.50.980:FF:000001">
    <property type="entry name" value="Non-ribosomal peptide synthetase"/>
    <property type="match status" value="3"/>
</dbReference>
<dbReference type="SUPFAM" id="SSF52777">
    <property type="entry name" value="CoA-dependent acyltransferases"/>
    <property type="match status" value="8"/>
</dbReference>
<dbReference type="Pfam" id="PF13193">
    <property type="entry name" value="AMP-binding_C"/>
    <property type="match status" value="1"/>
</dbReference>
<feature type="domain" description="Carrier" evidence="4">
    <location>
        <begin position="3561"/>
        <end position="3638"/>
    </location>
</feature>
<dbReference type="InterPro" id="IPR001031">
    <property type="entry name" value="Thioesterase"/>
</dbReference>
<dbReference type="FunFam" id="1.10.1200.10:FF:000005">
    <property type="entry name" value="Nonribosomal peptide synthetase 1"/>
    <property type="match status" value="1"/>
</dbReference>
<dbReference type="SMART" id="SM00823">
    <property type="entry name" value="PKS_PP"/>
    <property type="match status" value="3"/>
</dbReference>
<dbReference type="eggNOG" id="COG1020">
    <property type="taxonomic scope" value="Bacteria"/>
</dbReference>
<dbReference type="Gene3D" id="3.30.559.10">
    <property type="entry name" value="Chloramphenicol acetyltransferase-like domain"/>
    <property type="match status" value="4"/>
</dbReference>
<dbReference type="GO" id="GO:0003824">
    <property type="term" value="F:catalytic activity"/>
    <property type="evidence" value="ECO:0007669"/>
    <property type="project" value="InterPro"/>
</dbReference>
<keyword evidence="3" id="KW-0597">Phosphoprotein</keyword>
<dbReference type="InterPro" id="IPR023213">
    <property type="entry name" value="CAT-like_dom_sf"/>
</dbReference>
<dbReference type="InterPro" id="IPR036736">
    <property type="entry name" value="ACP-like_sf"/>
</dbReference>
<dbReference type="EMBL" id="JPRO01000007">
    <property type="protein sequence ID" value="KFF03763.1"/>
    <property type="molecule type" value="Genomic_DNA"/>
</dbReference>
<evidence type="ECO:0000256" key="3">
    <source>
        <dbReference type="ARBA" id="ARBA00022553"/>
    </source>
</evidence>
<name>A0A085ZH49_9FLAO</name>
<dbReference type="InterPro" id="IPR025110">
    <property type="entry name" value="AMP-bd_C"/>
</dbReference>
<dbReference type="CDD" id="cd19531">
    <property type="entry name" value="LCL_NRPS-like"/>
    <property type="match status" value="1"/>
</dbReference>
<protein>
    <recommendedName>
        <fullName evidence="4">Carrier domain-containing protein</fullName>
    </recommendedName>
</protein>
<dbReference type="InterPro" id="IPR020845">
    <property type="entry name" value="AMP-binding_CS"/>
</dbReference>
<dbReference type="InterPro" id="IPR010071">
    <property type="entry name" value="AA_adenyl_dom"/>
</dbReference>
<dbReference type="Pfam" id="PF00501">
    <property type="entry name" value="AMP-binding"/>
    <property type="match status" value="3"/>
</dbReference>